<dbReference type="PANTHER" id="PTHR43133:SF8">
    <property type="entry name" value="RNA POLYMERASE SIGMA FACTOR HI_1459-RELATED"/>
    <property type="match status" value="1"/>
</dbReference>
<protein>
    <recommendedName>
        <fullName evidence="6">RNA polymerase sigma-70 region 2 domain-containing protein</fullName>
    </recommendedName>
</protein>
<evidence type="ECO:0000259" key="6">
    <source>
        <dbReference type="Pfam" id="PF04542"/>
    </source>
</evidence>
<keyword evidence="4" id="KW-0238">DNA-binding</keyword>
<sequence>MVNDRNEEQEVSLLLAVQSGQVSAYGRLYERHAAAARLQAGRFSLSTFDIDDLVSDAFTRVFAALRVGRGPTSNFRAYLLTTLRHAAYTKSRQDRRIRLVEDMADVFDGRDSADSAETVVLAAVEAAQLAKVFVKLSDRWRMALWRTEVEGRKPADIARKMGLSANGAAALVSRARAGLRRAYLGEHQIESLGNRRSGVVAHRQVSSTVA</sequence>
<keyword evidence="8" id="KW-1185">Reference proteome</keyword>
<dbReference type="KEGG" id="sesp:BN6_19990"/>
<comment type="similarity">
    <text evidence="1">Belongs to the sigma-70 factor family. ECF subfamily.</text>
</comment>
<keyword evidence="2" id="KW-0805">Transcription regulation</keyword>
<dbReference type="GO" id="GO:0006352">
    <property type="term" value="P:DNA-templated transcription initiation"/>
    <property type="evidence" value="ECO:0007669"/>
    <property type="project" value="InterPro"/>
</dbReference>
<dbReference type="Gene3D" id="1.10.10.10">
    <property type="entry name" value="Winged helix-like DNA-binding domain superfamily/Winged helix DNA-binding domain"/>
    <property type="match status" value="1"/>
</dbReference>
<evidence type="ECO:0000256" key="3">
    <source>
        <dbReference type="ARBA" id="ARBA00023082"/>
    </source>
</evidence>
<proteinExistence type="inferred from homology"/>
<evidence type="ECO:0000256" key="5">
    <source>
        <dbReference type="ARBA" id="ARBA00023163"/>
    </source>
</evidence>
<dbReference type="InterPro" id="IPR036388">
    <property type="entry name" value="WH-like_DNA-bd_sf"/>
</dbReference>
<dbReference type="InterPro" id="IPR013324">
    <property type="entry name" value="RNA_pol_sigma_r3/r4-like"/>
</dbReference>
<dbReference type="GO" id="GO:0003677">
    <property type="term" value="F:DNA binding"/>
    <property type="evidence" value="ECO:0007669"/>
    <property type="project" value="UniProtKB-KW"/>
</dbReference>
<keyword evidence="3" id="KW-0731">Sigma factor</keyword>
<dbReference type="GO" id="GO:0016987">
    <property type="term" value="F:sigma factor activity"/>
    <property type="evidence" value="ECO:0007669"/>
    <property type="project" value="UniProtKB-KW"/>
</dbReference>
<dbReference type="Proteomes" id="UP000006281">
    <property type="component" value="Chromosome"/>
</dbReference>
<dbReference type="BioCyc" id="SESP1179773:BN6_RS09825-MONOMER"/>
<dbReference type="InterPro" id="IPR007627">
    <property type="entry name" value="RNA_pol_sigma70_r2"/>
</dbReference>
<gene>
    <name evidence="7" type="ordered locus">BN6_19990</name>
</gene>
<evidence type="ECO:0000313" key="7">
    <source>
        <dbReference type="EMBL" id="CCH29320.1"/>
    </source>
</evidence>
<dbReference type="InterPro" id="IPR014284">
    <property type="entry name" value="RNA_pol_sigma-70_dom"/>
</dbReference>
<dbReference type="AlphaFoldDB" id="K0JPZ2"/>
<dbReference type="InterPro" id="IPR013325">
    <property type="entry name" value="RNA_pol_sigma_r2"/>
</dbReference>
<dbReference type="eggNOG" id="COG1595">
    <property type="taxonomic scope" value="Bacteria"/>
</dbReference>
<dbReference type="PANTHER" id="PTHR43133">
    <property type="entry name" value="RNA POLYMERASE ECF-TYPE SIGMA FACTO"/>
    <property type="match status" value="1"/>
</dbReference>
<dbReference type="OrthoDB" id="4990598at2"/>
<organism evidence="7 8">
    <name type="scientific">Saccharothrix espanaensis (strain ATCC 51144 / DSM 44229 / JCM 9112 / NBRC 15066 / NRRL 15764)</name>
    <dbReference type="NCBI Taxonomy" id="1179773"/>
    <lineage>
        <taxon>Bacteria</taxon>
        <taxon>Bacillati</taxon>
        <taxon>Actinomycetota</taxon>
        <taxon>Actinomycetes</taxon>
        <taxon>Pseudonocardiales</taxon>
        <taxon>Pseudonocardiaceae</taxon>
        <taxon>Saccharothrix</taxon>
    </lineage>
</organism>
<name>K0JPZ2_SACES</name>
<dbReference type="SUPFAM" id="SSF88946">
    <property type="entry name" value="Sigma2 domain of RNA polymerase sigma factors"/>
    <property type="match status" value="1"/>
</dbReference>
<reference evidence="7 8" key="1">
    <citation type="journal article" date="2012" name="BMC Genomics">
        <title>Complete genome sequence of Saccharothrix espanaensis DSM 44229T and comparison to the other completely sequenced Pseudonocardiaceae.</title>
        <authorList>
            <person name="Strobel T."/>
            <person name="Al-Dilaimi A."/>
            <person name="Blom J."/>
            <person name="Gessner A."/>
            <person name="Kalinowski J."/>
            <person name="Luzhetska M."/>
            <person name="Puhler A."/>
            <person name="Szczepanowski R."/>
            <person name="Bechthold A."/>
            <person name="Ruckert C."/>
        </authorList>
    </citation>
    <scope>NUCLEOTIDE SEQUENCE [LARGE SCALE GENOMIC DNA]</scope>
    <source>
        <strain evidence="8">ATCC 51144 / DSM 44229 / JCM 9112 / NBRC 15066 / NRRL 15764</strain>
    </source>
</reference>
<dbReference type="STRING" id="1179773.BN6_19990"/>
<evidence type="ECO:0000256" key="2">
    <source>
        <dbReference type="ARBA" id="ARBA00023015"/>
    </source>
</evidence>
<accession>K0JPZ2</accession>
<feature type="domain" description="RNA polymerase sigma-70 region 2" evidence="6">
    <location>
        <begin position="28"/>
        <end position="96"/>
    </location>
</feature>
<dbReference type="NCBIfam" id="TIGR02937">
    <property type="entry name" value="sigma70-ECF"/>
    <property type="match status" value="1"/>
</dbReference>
<dbReference type="RefSeq" id="WP_015099433.1">
    <property type="nucleotide sequence ID" value="NC_019673.1"/>
</dbReference>
<dbReference type="PATRIC" id="fig|1179773.3.peg.2008"/>
<evidence type="ECO:0000256" key="4">
    <source>
        <dbReference type="ARBA" id="ARBA00023125"/>
    </source>
</evidence>
<dbReference type="HOGENOM" id="CLU_021839_0_0_11"/>
<dbReference type="Pfam" id="PF04542">
    <property type="entry name" value="Sigma70_r2"/>
    <property type="match status" value="1"/>
</dbReference>
<dbReference type="SUPFAM" id="SSF88659">
    <property type="entry name" value="Sigma3 and sigma4 domains of RNA polymerase sigma factors"/>
    <property type="match status" value="1"/>
</dbReference>
<evidence type="ECO:0000256" key="1">
    <source>
        <dbReference type="ARBA" id="ARBA00010641"/>
    </source>
</evidence>
<dbReference type="Gene3D" id="1.10.1740.10">
    <property type="match status" value="1"/>
</dbReference>
<keyword evidence="5" id="KW-0804">Transcription</keyword>
<dbReference type="EMBL" id="HE804045">
    <property type="protein sequence ID" value="CCH29320.1"/>
    <property type="molecule type" value="Genomic_DNA"/>
</dbReference>
<dbReference type="InterPro" id="IPR039425">
    <property type="entry name" value="RNA_pol_sigma-70-like"/>
</dbReference>
<evidence type="ECO:0000313" key="8">
    <source>
        <dbReference type="Proteomes" id="UP000006281"/>
    </source>
</evidence>